<comment type="caution">
    <text evidence="2">The sequence shown here is derived from an EMBL/GenBank/DDBJ whole genome shotgun (WGS) entry which is preliminary data.</text>
</comment>
<gene>
    <name evidence="2" type="ORF">PSN13_01537</name>
</gene>
<protein>
    <submittedName>
        <fullName evidence="2">Uncharacterized protein</fullName>
    </submittedName>
</protein>
<reference evidence="2 3" key="1">
    <citation type="submission" date="2018-03" db="EMBL/GenBank/DDBJ databases">
        <title>Defining the species Micromonospora saelicesensis and Micromonospora noduli under the framework of genomics.</title>
        <authorList>
            <person name="Riesco R."/>
            <person name="Trujillo M.E."/>
        </authorList>
    </citation>
    <scope>NUCLEOTIDE SEQUENCE [LARGE SCALE GENOMIC DNA]</scope>
    <source>
        <strain evidence="2 3">PSN13</strain>
    </source>
</reference>
<evidence type="ECO:0000313" key="2">
    <source>
        <dbReference type="EMBL" id="RAO37555.1"/>
    </source>
</evidence>
<keyword evidence="1" id="KW-1133">Transmembrane helix</keyword>
<dbReference type="Proteomes" id="UP000249419">
    <property type="component" value="Unassembled WGS sequence"/>
</dbReference>
<name>A0A328NT56_9ACTN</name>
<keyword evidence="1" id="KW-0812">Transmembrane</keyword>
<dbReference type="RefSeq" id="WP_373861993.1">
    <property type="nucleotide sequence ID" value="NZ_PYAG01000005.1"/>
</dbReference>
<sequence>MAWQFSAANQERRERTALRIIAISFFALAGYVSVESVRALLGTDRPESGRREGLVAAQ</sequence>
<feature type="transmembrane region" description="Helical" evidence="1">
    <location>
        <begin position="20"/>
        <end position="41"/>
    </location>
</feature>
<keyword evidence="1" id="KW-0472">Membrane</keyword>
<accession>A0A328NT56</accession>
<dbReference type="AlphaFoldDB" id="A0A328NT56"/>
<evidence type="ECO:0000256" key="1">
    <source>
        <dbReference type="SAM" id="Phobius"/>
    </source>
</evidence>
<organism evidence="2 3">
    <name type="scientific">Micromonospora saelicesensis</name>
    <dbReference type="NCBI Taxonomy" id="285676"/>
    <lineage>
        <taxon>Bacteria</taxon>
        <taxon>Bacillati</taxon>
        <taxon>Actinomycetota</taxon>
        <taxon>Actinomycetes</taxon>
        <taxon>Micromonosporales</taxon>
        <taxon>Micromonosporaceae</taxon>
        <taxon>Micromonospora</taxon>
    </lineage>
</organism>
<proteinExistence type="predicted"/>
<dbReference type="EMBL" id="PYAG01000005">
    <property type="protein sequence ID" value="RAO37555.1"/>
    <property type="molecule type" value="Genomic_DNA"/>
</dbReference>
<evidence type="ECO:0000313" key="3">
    <source>
        <dbReference type="Proteomes" id="UP000249419"/>
    </source>
</evidence>